<reference evidence="1" key="1">
    <citation type="submission" date="2023-04" db="EMBL/GenBank/DDBJ databases">
        <title>Candida boidinii NBRC 1967.</title>
        <authorList>
            <person name="Ichikawa N."/>
            <person name="Sato H."/>
            <person name="Tonouchi N."/>
        </authorList>
    </citation>
    <scope>NUCLEOTIDE SEQUENCE</scope>
    <source>
        <strain evidence="1">NBRC 1967</strain>
    </source>
</reference>
<keyword evidence="2" id="KW-1185">Reference proteome</keyword>
<evidence type="ECO:0000313" key="1">
    <source>
        <dbReference type="EMBL" id="GME99818.1"/>
    </source>
</evidence>
<protein>
    <submittedName>
        <fullName evidence="1">Unnamed protein product</fullName>
    </submittedName>
</protein>
<proteinExistence type="predicted"/>
<evidence type="ECO:0000313" key="2">
    <source>
        <dbReference type="Proteomes" id="UP001165101"/>
    </source>
</evidence>
<dbReference type="Proteomes" id="UP001165101">
    <property type="component" value="Unassembled WGS sequence"/>
</dbReference>
<organism evidence="1 2">
    <name type="scientific">Candida boidinii</name>
    <name type="common">Yeast</name>
    <dbReference type="NCBI Taxonomy" id="5477"/>
    <lineage>
        <taxon>Eukaryota</taxon>
        <taxon>Fungi</taxon>
        <taxon>Dikarya</taxon>
        <taxon>Ascomycota</taxon>
        <taxon>Saccharomycotina</taxon>
        <taxon>Pichiomycetes</taxon>
        <taxon>Pichiales</taxon>
        <taxon>Pichiaceae</taxon>
        <taxon>Ogataea</taxon>
        <taxon>Ogataea/Candida clade</taxon>
    </lineage>
</organism>
<accession>A0ACB5U1C3</accession>
<sequence>MSTKSKHKSWKISDFEIGRKLGKGKFGKVYCVKEKESGFICALKIMDKKELTDFNIEKQFVREVEIQSNIRHINCLRLYGWFHDDYKVYLILEYASQGELYKLLKKVKKFDDITTSNYISQVASALHFLHKKNVIHRDIKPENILLDFNNIVKISDFGWSVHTQANRRTTMCGTLDYLPPEMVEAKEHNEQVDTWALGVLLYEFLVGKPPFEEEYKSATYRRISKVDLQIPSFVSADACDLIKKLLQYNPDKRLPLDQVQTHPYIIKNKPNWSTKIYER</sequence>
<comment type="caution">
    <text evidence="1">The sequence shown here is derived from an EMBL/GenBank/DDBJ whole genome shotgun (WGS) entry which is preliminary data.</text>
</comment>
<gene>
    <name evidence="1" type="ORF">Cboi01_000539100</name>
</gene>
<name>A0ACB5U1C3_CANBO</name>
<dbReference type="EMBL" id="BSXV01004143">
    <property type="protein sequence ID" value="GME99818.1"/>
    <property type="molecule type" value="Genomic_DNA"/>
</dbReference>